<evidence type="ECO:0000313" key="2">
    <source>
        <dbReference type="EMBL" id="MXQ63260.1"/>
    </source>
</evidence>
<proteinExistence type="predicted"/>
<dbReference type="Proteomes" id="UP000431901">
    <property type="component" value="Unassembled WGS sequence"/>
</dbReference>
<dbReference type="EMBL" id="WUTW01000001">
    <property type="protein sequence ID" value="MXQ63260.1"/>
    <property type="molecule type" value="Genomic_DNA"/>
</dbReference>
<feature type="transmembrane region" description="Helical" evidence="1">
    <location>
        <begin position="57"/>
        <end position="81"/>
    </location>
</feature>
<dbReference type="RefSeq" id="WP_161101447.1">
    <property type="nucleotide sequence ID" value="NZ_JBHLYI010000002.1"/>
</dbReference>
<reference evidence="2 3" key="1">
    <citation type="submission" date="2019-12" db="EMBL/GenBank/DDBJ databases">
        <title>Nocardia macrotermitis sp. nov. and Nocardia aurantia sp. nov., isolated from the gut of the fungus growing-termite Macrotermes natalensis.</title>
        <authorList>
            <person name="Christine B."/>
            <person name="Rene B."/>
        </authorList>
    </citation>
    <scope>NUCLEOTIDE SEQUENCE [LARGE SCALE GENOMIC DNA]</scope>
    <source>
        <strain evidence="2 3">DSM 102126</strain>
    </source>
</reference>
<evidence type="ECO:0000313" key="3">
    <source>
        <dbReference type="Proteomes" id="UP000431901"/>
    </source>
</evidence>
<comment type="caution">
    <text evidence="2">The sequence shown here is derived from an EMBL/GenBank/DDBJ whole genome shotgun (WGS) entry which is preliminary data.</text>
</comment>
<name>A0A6I4W3J4_9ACTN</name>
<dbReference type="AlphaFoldDB" id="A0A6I4W3J4"/>
<organism evidence="2 3">
    <name type="scientific">Actinomadura rayongensis</name>
    <dbReference type="NCBI Taxonomy" id="1429076"/>
    <lineage>
        <taxon>Bacteria</taxon>
        <taxon>Bacillati</taxon>
        <taxon>Actinomycetota</taxon>
        <taxon>Actinomycetes</taxon>
        <taxon>Streptosporangiales</taxon>
        <taxon>Thermomonosporaceae</taxon>
        <taxon>Actinomadura</taxon>
    </lineage>
</organism>
<protein>
    <recommendedName>
        <fullName evidence="4">DUF4235 domain-containing protein</fullName>
    </recommendedName>
</protein>
<evidence type="ECO:0000256" key="1">
    <source>
        <dbReference type="SAM" id="Phobius"/>
    </source>
</evidence>
<accession>A0A6I4W3J4</accession>
<keyword evidence="1" id="KW-0812">Transmembrane</keyword>
<keyword evidence="1" id="KW-1133">Transmembrane helix</keyword>
<evidence type="ECO:0008006" key="4">
    <source>
        <dbReference type="Google" id="ProtNLM"/>
    </source>
</evidence>
<gene>
    <name evidence="2" type="ORF">GQ466_04360</name>
</gene>
<keyword evidence="1" id="KW-0472">Membrane</keyword>
<sequence length="90" mass="9347">MPVVTETEPGVAMGACTTTKNGRWRPTRLAGGVLGAVAGRLAARALRPLARRAAPRLGVRATVAIGLVEVVAPLALSIAAARMVRRRAPR</sequence>
<keyword evidence="3" id="KW-1185">Reference proteome</keyword>